<evidence type="ECO:0000313" key="2">
    <source>
        <dbReference type="Proteomes" id="UP000260835"/>
    </source>
</evidence>
<accession>A0A3E4Q829</accession>
<protein>
    <submittedName>
        <fullName evidence="1">Uncharacterized protein</fullName>
    </submittedName>
</protein>
<evidence type="ECO:0000313" key="1">
    <source>
        <dbReference type="EMBL" id="RGK88676.1"/>
    </source>
</evidence>
<gene>
    <name evidence="1" type="ORF">DXC89_12050</name>
</gene>
<dbReference type="EMBL" id="QSRD01000210">
    <property type="protein sequence ID" value="RGK88676.1"/>
    <property type="molecule type" value="Genomic_DNA"/>
</dbReference>
<organism evidence="1 2">
    <name type="scientific">Prevotella disiens</name>
    <dbReference type="NCBI Taxonomy" id="28130"/>
    <lineage>
        <taxon>Bacteria</taxon>
        <taxon>Pseudomonadati</taxon>
        <taxon>Bacteroidota</taxon>
        <taxon>Bacteroidia</taxon>
        <taxon>Bacteroidales</taxon>
        <taxon>Prevotellaceae</taxon>
        <taxon>Prevotella</taxon>
    </lineage>
</organism>
<comment type="caution">
    <text evidence="1">The sequence shown here is derived from an EMBL/GenBank/DDBJ whole genome shotgun (WGS) entry which is preliminary data.</text>
</comment>
<sequence length="366" mass="42981">MFSSTKISEFSDIRKCLNIFMYQALAFLASKNAAEIRIRWQCCNMAQLGSYLCTKKIRMTLKELLNKVEFDDVAPYIVQHYHDMAKCLSGFKEAFDGMRNTIPSNLDGEQVKVELCIEDGKEPCLAAYHSDNADWETVVGREVVIDTNVTAPLEEIAAVILFDATFWGFTPEDREETFDEWQEDRTPPTNGNPYRLKWWHLTQCEHDSKCRKEDIGTRTYTWVGDTPFTEKRMNRAKRKRAYRWDKRIDQLERLANRWDLLQQIKRSAPNIDLSLFKGLLFKAARCEVSRREDYSVDGIGLPYIYELMTKYDRHFSKEADITLLWVQSTNIEKDVMNDICRMISHPLIVHQARQKRVRLTIIQLFE</sequence>
<proteinExistence type="predicted"/>
<dbReference type="AlphaFoldDB" id="A0A3E4Q829"/>
<dbReference type="InterPro" id="IPR046687">
    <property type="entry name" value="DUF6557"/>
</dbReference>
<name>A0A3E4Q829_9BACT</name>
<dbReference type="Pfam" id="PF20194">
    <property type="entry name" value="DUF6557"/>
    <property type="match status" value="1"/>
</dbReference>
<reference evidence="1 2" key="1">
    <citation type="submission" date="2018-08" db="EMBL/GenBank/DDBJ databases">
        <title>A genome reference for cultivated species of the human gut microbiota.</title>
        <authorList>
            <person name="Zou Y."/>
            <person name="Xue W."/>
            <person name="Luo G."/>
        </authorList>
    </citation>
    <scope>NUCLEOTIDE SEQUENCE [LARGE SCALE GENOMIC DNA]</scope>
    <source>
        <strain evidence="1 2">TF09-12</strain>
    </source>
</reference>
<dbReference type="Proteomes" id="UP000260835">
    <property type="component" value="Unassembled WGS sequence"/>
</dbReference>